<feature type="region of interest" description="Disordered" evidence="1">
    <location>
        <begin position="729"/>
        <end position="814"/>
    </location>
</feature>
<comment type="caution">
    <text evidence="2">The sequence shown here is derived from an EMBL/GenBank/DDBJ whole genome shotgun (WGS) entry which is preliminary data.</text>
</comment>
<feature type="compositionally biased region" description="Gly residues" evidence="1">
    <location>
        <begin position="746"/>
        <end position="788"/>
    </location>
</feature>
<dbReference type="Proteomes" id="UP000650467">
    <property type="component" value="Unassembled WGS sequence"/>
</dbReference>
<keyword evidence="3" id="KW-1185">Reference proteome</keyword>
<dbReference type="EMBL" id="JAEHOC010000030">
    <property type="protein sequence ID" value="KAG2429503.1"/>
    <property type="molecule type" value="Genomic_DNA"/>
</dbReference>
<evidence type="ECO:0000313" key="3">
    <source>
        <dbReference type="Proteomes" id="UP000650467"/>
    </source>
</evidence>
<name>A0A835SLY5_CHLIN</name>
<reference evidence="2" key="1">
    <citation type="journal article" date="2020" name="bioRxiv">
        <title>Comparative genomics of Chlamydomonas.</title>
        <authorList>
            <person name="Craig R.J."/>
            <person name="Hasan A.R."/>
            <person name="Ness R.W."/>
            <person name="Keightley P.D."/>
        </authorList>
    </citation>
    <scope>NUCLEOTIDE SEQUENCE</scope>
    <source>
        <strain evidence="2">SAG 7.73</strain>
    </source>
</reference>
<sequence length="850" mass="90975">MNAVEEQVTIREALLSGVGENATSIQPIVEALFGLGFNEHEQAGTAFSLLEADQAAGLTFRQRLILKAAIKAVAAGLGAGSATRAGRVESAAADAGAPSAPNRLVDSAAKLVPRLSDDNGSLWELAYSNLVFTYLDAGGVVDQIRFWAEAASRQAALRSTLHQGNAPAPLLVSGLVKTGKSYTLEHVVPAVVAEVLCKQQQQQRHQEEDGGSEAPLPLVDMVVLRLRGDQLERSRGATYMLKSLLAVLLQWVREEHVCMGPGALAAAEAALAQPDLGLSSLPGNAIHAFLKAVKVPVLVLCDEVQSLFLPTIGGKLDEAGAEYIRDTFMKQLLVYGPHTMLWCMTGSSMAYTWISLADMPPNGYAVVASSSAVHLPATYSAAHIQWAWQQLQQASGVPLDPRLLELCPRSIALLVVLVRAWVFGGHPSDVAAFVRGFMQSKLIDESRREWKLGLEAMPVSQRLTILDLTVPALGASIKTELHPGLLRYLLPHLDETEDGERYYFRDSHQRQIVRLLINNDGTLRDSWSELEFSATLTQLDGAWNLFYLGECADYLLGPNANRRWQREQPPAGMGAFEAKLQAIANDIADKLLAALVMDQQQPDSGVARGPPELWERQPWFQAVLNSKWNDRDLEAYMRNRRARRTHLAMLVFYLRLSRNVLGHTKQWDRENGATVDVGLIEVLPGVLGQSLFAFNEAMVEALRLLSRRTVEAAAADFAAELLGGVGGSWEDSVEDDSSSGGDLSSGTGGSSAGGLSSGKGGGSGGDLSSGTGGSSAGGLGSGSGGRGRGPMAMPDQRAHLRPRPAAAQCGHSGVQRAPTLAPRLLRLRLPLLAPAAAAAAAAIGPRLPCR</sequence>
<accession>A0A835SLY5</accession>
<evidence type="ECO:0000256" key="1">
    <source>
        <dbReference type="SAM" id="MobiDB-lite"/>
    </source>
</evidence>
<gene>
    <name evidence="2" type="ORF">HXX76_010739</name>
</gene>
<protein>
    <submittedName>
        <fullName evidence="2">Uncharacterized protein</fullName>
    </submittedName>
</protein>
<dbReference type="OrthoDB" id="537650at2759"/>
<evidence type="ECO:0000313" key="2">
    <source>
        <dbReference type="EMBL" id="KAG2429503.1"/>
    </source>
</evidence>
<dbReference type="AlphaFoldDB" id="A0A835SLY5"/>
<organism evidence="2 3">
    <name type="scientific">Chlamydomonas incerta</name>
    <dbReference type="NCBI Taxonomy" id="51695"/>
    <lineage>
        <taxon>Eukaryota</taxon>
        <taxon>Viridiplantae</taxon>
        <taxon>Chlorophyta</taxon>
        <taxon>core chlorophytes</taxon>
        <taxon>Chlorophyceae</taxon>
        <taxon>CS clade</taxon>
        <taxon>Chlamydomonadales</taxon>
        <taxon>Chlamydomonadaceae</taxon>
        <taxon>Chlamydomonas</taxon>
    </lineage>
</organism>
<proteinExistence type="predicted"/>